<dbReference type="Proteomes" id="UP001374584">
    <property type="component" value="Unassembled WGS sequence"/>
</dbReference>
<dbReference type="InterPro" id="IPR006594">
    <property type="entry name" value="LisH"/>
</dbReference>
<feature type="repeat" description="WD" evidence="3">
    <location>
        <begin position="870"/>
        <end position="902"/>
    </location>
</feature>
<feature type="compositionally biased region" description="Low complexity" evidence="4">
    <location>
        <begin position="427"/>
        <end position="457"/>
    </location>
</feature>
<dbReference type="PROSITE" id="PS50082">
    <property type="entry name" value="WD_REPEATS_2"/>
    <property type="match status" value="5"/>
</dbReference>
<evidence type="ECO:0008006" key="7">
    <source>
        <dbReference type="Google" id="ProtNLM"/>
    </source>
</evidence>
<dbReference type="Pfam" id="PF00400">
    <property type="entry name" value="WD40"/>
    <property type="match status" value="6"/>
</dbReference>
<proteinExistence type="predicted"/>
<name>A0AAN9QTU9_PHACN</name>
<sequence length="902" mass="98698">MVWLDLYIYDYLMKRQLHATARVFQAEGNVSTGPVVIEAPSGFLLEWWSVFWDIYIARANQKHTEAAASYSKNQQIKARLIQQEQEFQNTNQNQQTQMQLLLQRRAQQQRLGGTQLISGSACCPIINDPLIRQNRAAPNAMATKLYEDRLKLPCQRDASEDANIKQKIADDVGRLLNPNHAVLLKAAGTSGEMASGQTLFSAPPCILPGNIQHVQNLNQKLLGSTQDVKSEMNALLGSQAVVSEGSFIGCQGSNPGGSNLTLKGWPLAGLDELRSGILQPNNLMHSPQSFNQLSLRQQLMLLAQQNLISPPVSDIESRRLGMFCNDRNMSLVKDGQSNSVDDLVLSNGSPAQVGSPMLPHPDSDVFFKQLQQYSQLPLPSQPCENLQQHEKIGRGPGSMTKEGNVSNSLQANDQAPKTKLGRKRKSASSSGPGISSGTANTTGPPASSPSTPSTQTPGEMITVSTPQQNAPSSKSAFMFGTDGLGSLTSSQNQLADMDHLVGDGCLGDNIDSFVSPDDTDIGEKVGKGFFFKEIKHIMASSHKVECCHFSSDGKLLATGGHDNKVSLWCTELFNQTSTLEEHSEWITDVRFCPSMLRVATSSADKTVRVWDIDNSSYSLRTFTGHATTVTSLDFHPRKDDLICSCDSSEIRYWSIKNGSCTGVFKGGATQMRFQPCFGRLLAAAVDNFVSIFDVETLGCRLKLQLQMYGKITILDVSFDYKFNEFQALTEFMIVGENLFLDLRCCFGGWKVVAVMVVPAFDGIIHMRYLMGFGGGGERENGGVDGVVGHNNVVRSVCWDSSGKYLASLSDDLVRVWNVGSGGKGECIHEFAASGNKFNTCVFHSFYPLLVIGCNKTIEVWDYGQNKTLTMHAHEKAVSSLAVSNVTGFLASTSHDKHFKIWK</sequence>
<dbReference type="PROSITE" id="PS50294">
    <property type="entry name" value="WD_REPEATS_REGION"/>
    <property type="match status" value="4"/>
</dbReference>
<feature type="compositionally biased region" description="Polar residues" evidence="4">
    <location>
        <begin position="401"/>
        <end position="415"/>
    </location>
</feature>
<dbReference type="Pfam" id="PF08513">
    <property type="entry name" value="LisH"/>
    <property type="match status" value="1"/>
</dbReference>
<keyword evidence="1 3" id="KW-0853">WD repeat</keyword>
<evidence type="ECO:0000256" key="1">
    <source>
        <dbReference type="ARBA" id="ARBA00022574"/>
    </source>
</evidence>
<dbReference type="GO" id="GO:0005634">
    <property type="term" value="C:nucleus"/>
    <property type="evidence" value="ECO:0007669"/>
    <property type="project" value="TreeGrafter"/>
</dbReference>
<feature type="repeat" description="WD" evidence="3">
    <location>
        <begin position="579"/>
        <end position="620"/>
    </location>
</feature>
<dbReference type="SUPFAM" id="SSF50978">
    <property type="entry name" value="WD40 repeat-like"/>
    <property type="match status" value="1"/>
</dbReference>
<dbReference type="CDD" id="cd00200">
    <property type="entry name" value="WD40"/>
    <property type="match status" value="1"/>
</dbReference>
<dbReference type="Gene3D" id="2.130.10.10">
    <property type="entry name" value="YVTN repeat-like/Quinoprotein amine dehydrogenase"/>
    <property type="match status" value="2"/>
</dbReference>
<comment type="caution">
    <text evidence="5">The sequence shown here is derived from an EMBL/GenBank/DDBJ whole genome shotgun (WGS) entry which is preliminary data.</text>
</comment>
<dbReference type="SMART" id="SM00320">
    <property type="entry name" value="WD40"/>
    <property type="match status" value="7"/>
</dbReference>
<dbReference type="InterPro" id="IPR001680">
    <property type="entry name" value="WD40_rpt"/>
</dbReference>
<dbReference type="InterPro" id="IPR036322">
    <property type="entry name" value="WD40_repeat_dom_sf"/>
</dbReference>
<dbReference type="InterPro" id="IPR019775">
    <property type="entry name" value="WD40_repeat_CS"/>
</dbReference>
<accession>A0AAN9QTU9</accession>
<keyword evidence="2" id="KW-0677">Repeat</keyword>
<feature type="compositionally biased region" description="Polar residues" evidence="4">
    <location>
        <begin position="462"/>
        <end position="475"/>
    </location>
</feature>
<dbReference type="PROSITE" id="PS50896">
    <property type="entry name" value="LISH"/>
    <property type="match status" value="1"/>
</dbReference>
<feature type="repeat" description="WD" evidence="3">
    <location>
        <begin position="622"/>
        <end position="663"/>
    </location>
</feature>
<dbReference type="PANTHER" id="PTHR45093">
    <property type="entry name" value="TRANSCRIPTION ACTIVATOR MSS11"/>
    <property type="match status" value="1"/>
</dbReference>
<evidence type="ECO:0000256" key="2">
    <source>
        <dbReference type="ARBA" id="ARBA00022737"/>
    </source>
</evidence>
<protein>
    <recommendedName>
        <fullName evidence="7">Transcriptional corepressor LEUNIG</fullName>
    </recommendedName>
</protein>
<dbReference type="InterPro" id="IPR015943">
    <property type="entry name" value="WD40/YVTN_repeat-like_dom_sf"/>
</dbReference>
<feature type="repeat" description="WD" evidence="3">
    <location>
        <begin position="537"/>
        <end position="568"/>
    </location>
</feature>
<evidence type="ECO:0000313" key="6">
    <source>
        <dbReference type="Proteomes" id="UP001374584"/>
    </source>
</evidence>
<dbReference type="PROSITE" id="PS00678">
    <property type="entry name" value="WD_REPEATS_1"/>
    <property type="match status" value="1"/>
</dbReference>
<evidence type="ECO:0000256" key="3">
    <source>
        <dbReference type="PROSITE-ProRule" id="PRU00221"/>
    </source>
</evidence>
<dbReference type="EMBL" id="JAYMYR010000008">
    <property type="protein sequence ID" value="KAK7347449.1"/>
    <property type="molecule type" value="Genomic_DNA"/>
</dbReference>
<dbReference type="PANTHER" id="PTHR45093:SF4">
    <property type="entry name" value="LISH DOMAIN-CONTAINING PROTEIN"/>
    <property type="match status" value="1"/>
</dbReference>
<gene>
    <name evidence="5" type="ORF">VNO80_21979</name>
</gene>
<evidence type="ECO:0000313" key="5">
    <source>
        <dbReference type="EMBL" id="KAK7347449.1"/>
    </source>
</evidence>
<evidence type="ECO:0000256" key="4">
    <source>
        <dbReference type="SAM" id="MobiDB-lite"/>
    </source>
</evidence>
<feature type="repeat" description="WD" evidence="3">
    <location>
        <begin position="786"/>
        <end position="818"/>
    </location>
</feature>
<keyword evidence="6" id="KW-1185">Reference proteome</keyword>
<organism evidence="5 6">
    <name type="scientific">Phaseolus coccineus</name>
    <name type="common">Scarlet runner bean</name>
    <name type="synonym">Phaseolus multiflorus</name>
    <dbReference type="NCBI Taxonomy" id="3886"/>
    <lineage>
        <taxon>Eukaryota</taxon>
        <taxon>Viridiplantae</taxon>
        <taxon>Streptophyta</taxon>
        <taxon>Embryophyta</taxon>
        <taxon>Tracheophyta</taxon>
        <taxon>Spermatophyta</taxon>
        <taxon>Magnoliopsida</taxon>
        <taxon>eudicotyledons</taxon>
        <taxon>Gunneridae</taxon>
        <taxon>Pentapetalae</taxon>
        <taxon>rosids</taxon>
        <taxon>fabids</taxon>
        <taxon>Fabales</taxon>
        <taxon>Fabaceae</taxon>
        <taxon>Papilionoideae</taxon>
        <taxon>50 kb inversion clade</taxon>
        <taxon>NPAAA clade</taxon>
        <taxon>indigoferoid/millettioid clade</taxon>
        <taxon>Phaseoleae</taxon>
        <taxon>Phaseolus</taxon>
    </lineage>
</organism>
<reference evidence="5 6" key="1">
    <citation type="submission" date="2024-01" db="EMBL/GenBank/DDBJ databases">
        <title>The genomes of 5 underutilized Papilionoideae crops provide insights into root nodulation and disease resistanc.</title>
        <authorList>
            <person name="Jiang F."/>
        </authorList>
    </citation>
    <scope>NUCLEOTIDE SEQUENCE [LARGE SCALE GENOMIC DNA]</scope>
    <source>
        <strain evidence="5">JINMINGXINNONG_FW02</strain>
        <tissue evidence="5">Leaves</tissue>
    </source>
</reference>
<dbReference type="AlphaFoldDB" id="A0AAN9QTU9"/>
<feature type="region of interest" description="Disordered" evidence="4">
    <location>
        <begin position="388"/>
        <end position="475"/>
    </location>
</feature>